<keyword evidence="5" id="KW-1185">Reference proteome</keyword>
<dbReference type="InterPro" id="IPR036908">
    <property type="entry name" value="RlpA-like_sf"/>
</dbReference>
<feature type="domain" description="3D" evidence="3">
    <location>
        <begin position="168"/>
        <end position="228"/>
    </location>
</feature>
<keyword evidence="2" id="KW-0677">Repeat</keyword>
<dbReference type="InterPro" id="IPR059180">
    <property type="entry name" value="3D_YorM"/>
</dbReference>
<evidence type="ECO:0000313" key="5">
    <source>
        <dbReference type="Proteomes" id="UP000317863"/>
    </source>
</evidence>
<dbReference type="GO" id="GO:0004553">
    <property type="term" value="F:hydrolase activity, hydrolyzing O-glycosyl compounds"/>
    <property type="evidence" value="ECO:0007669"/>
    <property type="project" value="InterPro"/>
</dbReference>
<evidence type="ECO:0000256" key="1">
    <source>
        <dbReference type="ARBA" id="ARBA00022729"/>
    </source>
</evidence>
<keyword evidence="1" id="KW-0732">Signal</keyword>
<evidence type="ECO:0000259" key="3">
    <source>
        <dbReference type="Pfam" id="PF06725"/>
    </source>
</evidence>
<dbReference type="Pfam" id="PF01473">
    <property type="entry name" value="Choline_bind_1"/>
    <property type="match status" value="2"/>
</dbReference>
<dbReference type="InterPro" id="IPR010611">
    <property type="entry name" value="3D_dom"/>
</dbReference>
<dbReference type="GO" id="GO:0009254">
    <property type="term" value="P:peptidoglycan turnover"/>
    <property type="evidence" value="ECO:0007669"/>
    <property type="project" value="InterPro"/>
</dbReference>
<sequence>MILLSSTAFVFADETKTGEEIEGVQTKEISEETADGKWFKIGDYHYYMLENGDFARGWNEIDGKMYYFWYSSGKMAEGLSVIGSKGEHIYITKENGIHRGITKLENGDTYYFDDNGIGKEAKIKQGDTVYYFNKNGKLYQKGKSYISNASAYSGHSTTATGQKPRFGTIAVDPKVIPYGTKVYIPYFDKVFVANDCGGAIKGTKIDIYMNSSKECYKFGRRNIEIVVLEDIK</sequence>
<dbReference type="CDD" id="cd14667">
    <property type="entry name" value="3D_containing_proteins"/>
    <property type="match status" value="1"/>
</dbReference>
<dbReference type="PANTHER" id="PTHR39160">
    <property type="entry name" value="CELL WALL-BINDING PROTEIN YOCH"/>
    <property type="match status" value="1"/>
</dbReference>
<dbReference type="EMBL" id="SGJB01000013">
    <property type="protein sequence ID" value="TQQ84256.1"/>
    <property type="molecule type" value="Genomic_DNA"/>
</dbReference>
<reference evidence="4 5" key="1">
    <citation type="submission" date="2019-02" db="EMBL/GenBank/DDBJ databases">
        <title>Peptostreptococcaceae bacterium ZHW00191 nov., a new bacterium isolated from the human gut.</title>
        <authorList>
            <person name="Zhou H.-W."/>
            <person name="Chen X.-J."/>
        </authorList>
    </citation>
    <scope>NUCLEOTIDE SEQUENCE [LARGE SCALE GENOMIC DNA]</scope>
    <source>
        <strain evidence="4 5">ZHW00191</strain>
    </source>
</reference>
<evidence type="ECO:0000256" key="2">
    <source>
        <dbReference type="ARBA" id="ARBA00022737"/>
    </source>
</evidence>
<dbReference type="SUPFAM" id="SSF50685">
    <property type="entry name" value="Barwin-like endoglucanases"/>
    <property type="match status" value="1"/>
</dbReference>
<dbReference type="OrthoDB" id="9798935at2"/>
<dbReference type="InterPro" id="IPR018337">
    <property type="entry name" value="Cell_wall/Cho-bd_repeat"/>
</dbReference>
<dbReference type="Proteomes" id="UP000317863">
    <property type="component" value="Unassembled WGS sequence"/>
</dbReference>
<proteinExistence type="predicted"/>
<dbReference type="PANTHER" id="PTHR39160:SF4">
    <property type="entry name" value="RESUSCITATION-PROMOTING FACTOR RPFB"/>
    <property type="match status" value="1"/>
</dbReference>
<dbReference type="AlphaFoldDB" id="A0A544QU81"/>
<gene>
    <name evidence="4" type="ORF">EXD82_07805</name>
</gene>
<evidence type="ECO:0000313" key="4">
    <source>
        <dbReference type="EMBL" id="TQQ84256.1"/>
    </source>
</evidence>
<comment type="caution">
    <text evidence="4">The sequence shown here is derived from an EMBL/GenBank/DDBJ whole genome shotgun (WGS) entry which is preliminary data.</text>
</comment>
<protein>
    <recommendedName>
        <fullName evidence="3">3D domain-containing protein</fullName>
    </recommendedName>
</protein>
<dbReference type="SUPFAM" id="SSF69360">
    <property type="entry name" value="Cell wall binding repeat"/>
    <property type="match status" value="1"/>
</dbReference>
<dbReference type="InterPro" id="IPR051933">
    <property type="entry name" value="Resuscitation_pf_RpfB"/>
</dbReference>
<dbReference type="Pfam" id="PF06725">
    <property type="entry name" value="3D"/>
    <property type="match status" value="1"/>
</dbReference>
<dbReference type="Gene3D" id="2.10.270.10">
    <property type="entry name" value="Cholin Binding"/>
    <property type="match status" value="1"/>
</dbReference>
<dbReference type="GO" id="GO:0019867">
    <property type="term" value="C:outer membrane"/>
    <property type="evidence" value="ECO:0007669"/>
    <property type="project" value="InterPro"/>
</dbReference>
<accession>A0A544QU81</accession>
<dbReference type="Gene3D" id="2.40.40.10">
    <property type="entry name" value="RlpA-like domain"/>
    <property type="match status" value="1"/>
</dbReference>
<name>A0A544QU81_9FIRM</name>
<organism evidence="4 5">
    <name type="scientific">Peptacetobacter hominis</name>
    <dbReference type="NCBI Taxonomy" id="2743610"/>
    <lineage>
        <taxon>Bacteria</taxon>
        <taxon>Bacillati</taxon>
        <taxon>Bacillota</taxon>
        <taxon>Clostridia</taxon>
        <taxon>Peptostreptococcales</taxon>
        <taxon>Peptostreptococcaceae</taxon>
        <taxon>Peptacetobacter</taxon>
    </lineage>
</organism>